<gene>
    <name evidence="5" type="ORF">scyTo_0020191</name>
</gene>
<comment type="caution">
    <text evidence="5">The sequence shown here is derived from an EMBL/GenBank/DDBJ whole genome shotgun (WGS) entry which is preliminary data.</text>
</comment>
<evidence type="ECO:0000259" key="4">
    <source>
        <dbReference type="PROSITE" id="PS51715"/>
    </source>
</evidence>
<dbReference type="PANTHER" id="PTHR10751">
    <property type="entry name" value="GUANYLATE BINDING PROTEIN"/>
    <property type="match status" value="1"/>
</dbReference>
<evidence type="ECO:0000256" key="1">
    <source>
        <dbReference type="ARBA" id="ARBA00022741"/>
    </source>
</evidence>
<name>A0A401Q1K1_SCYTO</name>
<dbReference type="OMA" id="LANFINM"/>
<dbReference type="AlphaFoldDB" id="A0A401Q1K1"/>
<sequence>MKLPTYLLESSPSGPLKLNPEAMKILSAITKSVLVVVILGPPNTGKSYLMNRLANQRKGFPLGPGNKPPGCRMWMWCLPHPQRDDQCLIILDVDGFETKEQGGDTTEIRICALALILSNIFLYNSKGTINQEALDKLQFITKISNYVEVRPNAGEERKCPEFLWCVRDSELNLWMDGFRLIADDYLLSILNIGQGKH</sequence>
<dbReference type="InterPro" id="IPR027417">
    <property type="entry name" value="P-loop_NTPase"/>
</dbReference>
<evidence type="ECO:0000256" key="3">
    <source>
        <dbReference type="PROSITE-ProRule" id="PRU01052"/>
    </source>
</evidence>
<keyword evidence="6" id="KW-1185">Reference proteome</keyword>
<proteinExistence type="inferred from homology"/>
<protein>
    <recommendedName>
        <fullName evidence="4">GB1/RHD3-type G domain-containing protein</fullName>
    </recommendedName>
</protein>
<accession>A0A401Q1K1</accession>
<dbReference type="InterPro" id="IPR030386">
    <property type="entry name" value="G_GB1_RHD3_dom"/>
</dbReference>
<organism evidence="5 6">
    <name type="scientific">Scyliorhinus torazame</name>
    <name type="common">Cloudy catshark</name>
    <name type="synonym">Catulus torazame</name>
    <dbReference type="NCBI Taxonomy" id="75743"/>
    <lineage>
        <taxon>Eukaryota</taxon>
        <taxon>Metazoa</taxon>
        <taxon>Chordata</taxon>
        <taxon>Craniata</taxon>
        <taxon>Vertebrata</taxon>
        <taxon>Chondrichthyes</taxon>
        <taxon>Elasmobranchii</taxon>
        <taxon>Galeomorphii</taxon>
        <taxon>Galeoidea</taxon>
        <taxon>Carcharhiniformes</taxon>
        <taxon>Scyliorhinidae</taxon>
        <taxon>Scyliorhinus</taxon>
    </lineage>
</organism>
<evidence type="ECO:0000313" key="6">
    <source>
        <dbReference type="Proteomes" id="UP000288216"/>
    </source>
</evidence>
<dbReference type="PROSITE" id="PS51715">
    <property type="entry name" value="G_GB1_RHD3"/>
    <property type="match status" value="1"/>
</dbReference>
<keyword evidence="2" id="KW-0342">GTP-binding</keyword>
<feature type="domain" description="GB1/RHD3-type G" evidence="4">
    <location>
        <begin position="30"/>
        <end position="197"/>
    </location>
</feature>
<comment type="similarity">
    <text evidence="3">Belongs to the TRAFAC class dynamin-like GTPase superfamily. GB1/RHD3 GTPase family.</text>
</comment>
<dbReference type="GO" id="GO:0003924">
    <property type="term" value="F:GTPase activity"/>
    <property type="evidence" value="ECO:0007669"/>
    <property type="project" value="InterPro"/>
</dbReference>
<reference evidence="5 6" key="1">
    <citation type="journal article" date="2018" name="Nat. Ecol. Evol.">
        <title>Shark genomes provide insights into elasmobranch evolution and the origin of vertebrates.</title>
        <authorList>
            <person name="Hara Y"/>
            <person name="Yamaguchi K"/>
            <person name="Onimaru K"/>
            <person name="Kadota M"/>
            <person name="Koyanagi M"/>
            <person name="Keeley SD"/>
            <person name="Tatsumi K"/>
            <person name="Tanaka K"/>
            <person name="Motone F"/>
            <person name="Kageyama Y"/>
            <person name="Nozu R"/>
            <person name="Adachi N"/>
            <person name="Nishimura O"/>
            <person name="Nakagawa R"/>
            <person name="Tanegashima C"/>
            <person name="Kiyatake I"/>
            <person name="Matsumoto R"/>
            <person name="Murakumo K"/>
            <person name="Nishida K"/>
            <person name="Terakita A"/>
            <person name="Kuratani S"/>
            <person name="Sato K"/>
            <person name="Hyodo S Kuraku.S."/>
        </authorList>
    </citation>
    <scope>NUCLEOTIDE SEQUENCE [LARGE SCALE GENOMIC DNA]</scope>
</reference>
<dbReference type="OrthoDB" id="2135133at2759"/>
<dbReference type="Pfam" id="PF02263">
    <property type="entry name" value="GBP"/>
    <property type="match status" value="1"/>
</dbReference>
<dbReference type="SUPFAM" id="SSF52540">
    <property type="entry name" value="P-loop containing nucleoside triphosphate hydrolases"/>
    <property type="match status" value="1"/>
</dbReference>
<dbReference type="Proteomes" id="UP000288216">
    <property type="component" value="Unassembled WGS sequence"/>
</dbReference>
<dbReference type="InterPro" id="IPR015894">
    <property type="entry name" value="Guanylate-bd_N"/>
</dbReference>
<dbReference type="STRING" id="75743.A0A401Q1K1"/>
<evidence type="ECO:0000313" key="5">
    <source>
        <dbReference type="EMBL" id="GCB79261.1"/>
    </source>
</evidence>
<dbReference type="Gene3D" id="3.40.50.300">
    <property type="entry name" value="P-loop containing nucleotide triphosphate hydrolases"/>
    <property type="match status" value="1"/>
</dbReference>
<keyword evidence="1" id="KW-0547">Nucleotide-binding</keyword>
<dbReference type="EMBL" id="BFAA01015963">
    <property type="protein sequence ID" value="GCB79261.1"/>
    <property type="molecule type" value="Genomic_DNA"/>
</dbReference>
<evidence type="ECO:0000256" key="2">
    <source>
        <dbReference type="ARBA" id="ARBA00023134"/>
    </source>
</evidence>
<dbReference type="GO" id="GO:0005525">
    <property type="term" value="F:GTP binding"/>
    <property type="evidence" value="ECO:0007669"/>
    <property type="project" value="UniProtKB-KW"/>
</dbReference>